<feature type="domain" description="Sulfatase N-terminal" evidence="6">
    <location>
        <begin position="36"/>
        <end position="391"/>
    </location>
</feature>
<name>A0A1H9CZR8_9BACT</name>
<dbReference type="InterPro" id="IPR017850">
    <property type="entry name" value="Alkaline_phosphatase_core_sf"/>
</dbReference>
<accession>A0A1H9CZR8</accession>
<dbReference type="RefSeq" id="WP_090166354.1">
    <property type="nucleotide sequence ID" value="NZ_FOFB01000005.1"/>
</dbReference>
<evidence type="ECO:0000256" key="2">
    <source>
        <dbReference type="ARBA" id="ARBA00022729"/>
    </source>
</evidence>
<dbReference type="Pfam" id="PF00884">
    <property type="entry name" value="Sulfatase"/>
    <property type="match status" value="1"/>
</dbReference>
<dbReference type="Pfam" id="PF16347">
    <property type="entry name" value="SGSH_C"/>
    <property type="match status" value="1"/>
</dbReference>
<comment type="similarity">
    <text evidence="1">Belongs to the sulfatase family.</text>
</comment>
<evidence type="ECO:0000256" key="3">
    <source>
        <dbReference type="ARBA" id="ARBA00022801"/>
    </source>
</evidence>
<dbReference type="PANTHER" id="PTHR43108:SF6">
    <property type="entry name" value="N-SULPHOGLUCOSAMINE SULPHOHYDROLASE"/>
    <property type="match status" value="1"/>
</dbReference>
<dbReference type="PROSITE" id="PS00149">
    <property type="entry name" value="SULFATASE_2"/>
    <property type="match status" value="1"/>
</dbReference>
<dbReference type="PROSITE" id="PS00523">
    <property type="entry name" value="SULFATASE_1"/>
    <property type="match status" value="1"/>
</dbReference>
<dbReference type="InterPro" id="IPR000917">
    <property type="entry name" value="Sulfatase_N"/>
</dbReference>
<dbReference type="SUPFAM" id="SSF53649">
    <property type="entry name" value="Alkaline phosphatase-like"/>
    <property type="match status" value="1"/>
</dbReference>
<reference evidence="9" key="1">
    <citation type="submission" date="2016-10" db="EMBL/GenBank/DDBJ databases">
        <authorList>
            <person name="Varghese N."/>
            <person name="Submissions S."/>
        </authorList>
    </citation>
    <scope>NUCLEOTIDE SEQUENCE [LARGE SCALE GENOMIC DNA]</scope>
    <source>
        <strain evidence="9">DSM 24740</strain>
    </source>
</reference>
<evidence type="ECO:0000256" key="1">
    <source>
        <dbReference type="ARBA" id="ARBA00008779"/>
    </source>
</evidence>
<dbReference type="GO" id="GO:0016787">
    <property type="term" value="F:hydrolase activity"/>
    <property type="evidence" value="ECO:0007669"/>
    <property type="project" value="UniProtKB-KW"/>
</dbReference>
<evidence type="ECO:0000259" key="6">
    <source>
        <dbReference type="Pfam" id="PF00884"/>
    </source>
</evidence>
<feature type="coiled-coil region" evidence="5">
    <location>
        <begin position="497"/>
        <end position="524"/>
    </location>
</feature>
<dbReference type="PROSITE" id="PS51257">
    <property type="entry name" value="PROKAR_LIPOPROTEIN"/>
    <property type="match status" value="1"/>
</dbReference>
<keyword evidence="3" id="KW-0378">Hydrolase</keyword>
<feature type="domain" description="N-sulphoglucosamine sulphohydrolase C-terminal" evidence="7">
    <location>
        <begin position="478"/>
        <end position="516"/>
    </location>
</feature>
<dbReference type="Gene3D" id="3.40.720.10">
    <property type="entry name" value="Alkaline Phosphatase, subunit A"/>
    <property type="match status" value="1"/>
</dbReference>
<organism evidence="8 9">
    <name type="scientific">Neolewinella agarilytica</name>
    <dbReference type="NCBI Taxonomy" id="478744"/>
    <lineage>
        <taxon>Bacteria</taxon>
        <taxon>Pseudomonadati</taxon>
        <taxon>Bacteroidota</taxon>
        <taxon>Saprospiria</taxon>
        <taxon>Saprospirales</taxon>
        <taxon>Lewinellaceae</taxon>
        <taxon>Neolewinella</taxon>
    </lineage>
</organism>
<sequence>MKPTLTSFGSLILLFTILSGCNGGNGSPEETVAERPNIIFIMSDDHTTQAVGAYGSRLARLNPTPTLDALAKEGALFTNVFCNNSICTPSRGSIMTGQYSQTNGILTLNDTLPVERQHLPREMSKLGYQTAMVGKWHLKAEPAAYDYYHVLESQGKYFDPEFRSSDAGDWPDNFVKYKGHSSDIVTDVTLNWLKTKRKKDQPFFLMHHYKAPHDDFEFAPRYADYLEDTHIPEPDNLYDQNQPDFGSEATRGTNDNLRNRIGTSVSDRHPYRSYTAQYGITETPRDSATSAAYQEYLKRYLRCVKGVDDNLERLFAYLKEEGLWENTVIIYTGDQGFMLGEHDYMDKRWMYDESMRMPFIMHYPKKIKAGTKSELLINNTDFAPTMLTLAGGETPDYMHGRSFANNLDGSEPSDWRTATYYRYWMHLIHHDVPANFGIRTKDYKLIFYYAQPFKESEVGVGSMWWKKESYPVGPTPVAWEFYDLRNDPTEINNRYGDPEYQETILELKKQLQQLREEFDETDQDYPRFQSIIDQYWDA</sequence>
<evidence type="ECO:0000256" key="5">
    <source>
        <dbReference type="SAM" id="Coils"/>
    </source>
</evidence>
<dbReference type="AlphaFoldDB" id="A0A1H9CZR8"/>
<keyword evidence="5" id="KW-0175">Coiled coil</keyword>
<dbReference type="InterPro" id="IPR024607">
    <property type="entry name" value="Sulfatase_CS"/>
</dbReference>
<dbReference type="InterPro" id="IPR032506">
    <property type="entry name" value="SGSH_C"/>
</dbReference>
<dbReference type="FunCoup" id="A0A1H9CZR8">
    <property type="interactions" value="130"/>
</dbReference>
<keyword evidence="4" id="KW-0325">Glycoprotein</keyword>
<evidence type="ECO:0000313" key="8">
    <source>
        <dbReference type="EMBL" id="SEQ06695.1"/>
    </source>
</evidence>
<dbReference type="OrthoDB" id="9815108at2"/>
<dbReference type="Proteomes" id="UP000199021">
    <property type="component" value="Unassembled WGS sequence"/>
</dbReference>
<dbReference type="InParanoid" id="A0A1H9CZR8"/>
<evidence type="ECO:0000256" key="4">
    <source>
        <dbReference type="ARBA" id="ARBA00023180"/>
    </source>
</evidence>
<dbReference type="PANTHER" id="PTHR43108">
    <property type="entry name" value="N-ACETYLGLUCOSAMINE-6-SULFATASE FAMILY MEMBER"/>
    <property type="match status" value="1"/>
</dbReference>
<dbReference type="STRING" id="478744.SAMN05444359_10585"/>
<protein>
    <submittedName>
        <fullName evidence="8">Uncharacterized sulfatase</fullName>
    </submittedName>
</protein>
<dbReference type="CDD" id="cd16031">
    <property type="entry name" value="G6S_like"/>
    <property type="match status" value="1"/>
</dbReference>
<keyword evidence="9" id="KW-1185">Reference proteome</keyword>
<gene>
    <name evidence="8" type="ORF">SAMN05444359_10585</name>
</gene>
<dbReference type="EMBL" id="FOFB01000005">
    <property type="protein sequence ID" value="SEQ06695.1"/>
    <property type="molecule type" value="Genomic_DNA"/>
</dbReference>
<keyword evidence="2" id="KW-0732">Signal</keyword>
<proteinExistence type="inferred from homology"/>
<evidence type="ECO:0000259" key="7">
    <source>
        <dbReference type="Pfam" id="PF16347"/>
    </source>
</evidence>
<evidence type="ECO:0000313" key="9">
    <source>
        <dbReference type="Proteomes" id="UP000199021"/>
    </source>
</evidence>